<evidence type="ECO:0000256" key="6">
    <source>
        <dbReference type="ARBA" id="ARBA00023054"/>
    </source>
</evidence>
<evidence type="ECO:0000256" key="2">
    <source>
        <dbReference type="ARBA" id="ARBA00022574"/>
    </source>
</evidence>
<dbReference type="PROSITE" id="PS00678">
    <property type="entry name" value="WD_REPEATS_1"/>
    <property type="match status" value="2"/>
</dbReference>
<evidence type="ECO:0000256" key="5">
    <source>
        <dbReference type="ARBA" id="ARBA00022786"/>
    </source>
</evidence>
<proteinExistence type="predicted"/>
<reference evidence="13" key="1">
    <citation type="submission" date="2013-01" db="EMBL/GenBank/DDBJ databases">
        <title>Draft Genome Sequence of a Mulberry Tree, Morus notabilis C.K. Schneid.</title>
        <authorList>
            <person name="He N."/>
            <person name="Zhao S."/>
        </authorList>
    </citation>
    <scope>NUCLEOTIDE SEQUENCE</scope>
</reference>
<organism evidence="12 13">
    <name type="scientific">Morus notabilis</name>
    <dbReference type="NCBI Taxonomy" id="981085"/>
    <lineage>
        <taxon>Eukaryota</taxon>
        <taxon>Viridiplantae</taxon>
        <taxon>Streptophyta</taxon>
        <taxon>Embryophyta</taxon>
        <taxon>Tracheophyta</taxon>
        <taxon>Spermatophyta</taxon>
        <taxon>Magnoliopsida</taxon>
        <taxon>eudicotyledons</taxon>
        <taxon>Gunneridae</taxon>
        <taxon>Pentapetalae</taxon>
        <taxon>rosids</taxon>
        <taxon>fabids</taxon>
        <taxon>Rosales</taxon>
        <taxon>Moraceae</taxon>
        <taxon>Moreae</taxon>
        <taxon>Morus</taxon>
    </lineage>
</organism>
<dbReference type="OrthoDB" id="273771at2759"/>
<evidence type="ECO:0000313" key="12">
    <source>
        <dbReference type="EMBL" id="EXC02946.1"/>
    </source>
</evidence>
<dbReference type="InterPro" id="IPR011009">
    <property type="entry name" value="Kinase-like_dom_sf"/>
</dbReference>
<dbReference type="Gene3D" id="1.10.510.10">
    <property type="entry name" value="Transferase(Phosphotransferase) domain 1"/>
    <property type="match status" value="1"/>
</dbReference>
<evidence type="ECO:0000256" key="3">
    <source>
        <dbReference type="ARBA" id="ARBA00022679"/>
    </source>
</evidence>
<keyword evidence="8" id="KW-0607">Phytochrome signaling pathway</keyword>
<dbReference type="eggNOG" id="KOG1033">
    <property type="taxonomic scope" value="Eukaryota"/>
</dbReference>
<dbReference type="GO" id="GO:0042802">
    <property type="term" value="F:identical protein binding"/>
    <property type="evidence" value="ECO:0007669"/>
    <property type="project" value="UniProtKB-ARBA"/>
</dbReference>
<dbReference type="Gene3D" id="2.130.10.10">
    <property type="entry name" value="YVTN repeat-like/Quinoprotein amine dehydrogenase"/>
    <property type="match status" value="1"/>
</dbReference>
<keyword evidence="3" id="KW-0808">Transferase</keyword>
<dbReference type="GO" id="GO:0005634">
    <property type="term" value="C:nucleus"/>
    <property type="evidence" value="ECO:0007669"/>
    <property type="project" value="UniProtKB-SubCell"/>
</dbReference>
<evidence type="ECO:0000256" key="4">
    <source>
        <dbReference type="ARBA" id="ARBA00022737"/>
    </source>
</evidence>
<dbReference type="InterPro" id="IPR015943">
    <property type="entry name" value="WD40/YVTN_repeat-like_dom_sf"/>
</dbReference>
<accession>W9SEM2</accession>
<dbReference type="InterPro" id="IPR001680">
    <property type="entry name" value="WD40_rpt"/>
</dbReference>
<dbReference type="PANTHER" id="PTHR44218:SF15">
    <property type="entry name" value="PROTEIN SPA1-RELATED 2"/>
    <property type="match status" value="1"/>
</dbReference>
<keyword evidence="5" id="KW-0833">Ubl conjugation pathway</keyword>
<dbReference type="Pfam" id="PF00400">
    <property type="entry name" value="WD40"/>
    <property type="match status" value="2"/>
</dbReference>
<name>W9SEM2_9ROSA</name>
<dbReference type="GO" id="GO:0009585">
    <property type="term" value="P:red, far-red light phototransduction"/>
    <property type="evidence" value="ECO:0007669"/>
    <property type="project" value="UniProtKB-KW"/>
</dbReference>
<dbReference type="AlphaFoldDB" id="W9SEM2"/>
<dbReference type="SUPFAM" id="SSF56112">
    <property type="entry name" value="Protein kinase-like (PK-like)"/>
    <property type="match status" value="1"/>
</dbReference>
<dbReference type="GO" id="GO:0016740">
    <property type="term" value="F:transferase activity"/>
    <property type="evidence" value="ECO:0007669"/>
    <property type="project" value="UniProtKB-KW"/>
</dbReference>
<dbReference type="STRING" id="981085.W9SEM2"/>
<dbReference type="InterPro" id="IPR036322">
    <property type="entry name" value="WD40_repeat_dom_sf"/>
</dbReference>
<evidence type="ECO:0000313" key="13">
    <source>
        <dbReference type="Proteomes" id="UP000030645"/>
    </source>
</evidence>
<gene>
    <name evidence="12" type="ORF">L484_012073</name>
</gene>
<dbReference type="PROSITE" id="PS50294">
    <property type="entry name" value="WD_REPEATS_REGION"/>
    <property type="match status" value="1"/>
</dbReference>
<protein>
    <submittedName>
        <fullName evidence="12">Protein SPA1-RELATED 2</fullName>
    </submittedName>
</protein>
<feature type="region of interest" description="Disordered" evidence="11">
    <location>
        <begin position="1"/>
        <end position="23"/>
    </location>
</feature>
<dbReference type="PRINTS" id="PR00320">
    <property type="entry name" value="GPROTEINBRPT"/>
</dbReference>
<feature type="repeat" description="WD" evidence="9">
    <location>
        <begin position="933"/>
        <end position="973"/>
    </location>
</feature>
<dbReference type="InterPro" id="IPR020472">
    <property type="entry name" value="WD40_PAC1"/>
</dbReference>
<sequence>MDDGVGEEVTPLDAAEGGHLQGKDSEYFTRLESCNMLESHEMLIPGENDYSKSSHQEFGDMLDTKNIGGISHVNSLEHPYNNNPRSLDDAGVTVEELNVRNFNGSSLAIVGTSTSLRLGRVQTRQNQWQHLYQLAGGSGSGSSRGNAAYRDNGQRMTSSLEDVGYSSFPEFLAQKSCNDNHNEVVEELTNSENRGISANAPGSIRTKILSKSGFSEFFVKNTLKGKGIIFKGPSQDGCHLESRDRNTTKLAGGNVAASDALQNHDAKIVNQPSHMPNTRSRAGASDCDGVNLREWLKVGRSQVNKMERLYVFRQIVELVDCSHTQGVALPSLRPSYFKLLPSNKVKYLRSPVRKEISQSLIDQDISLPESNLPSKRQVEQNVFSSVGLSAKKLKLSQNARALKQWLHFPSNSDFRQAVAKPGHVNIAGQQNTINEYNEDDLVTKHGTLSKSGSLLASNTREHMAFASEKLEEKWYTSPEEVNEGSCKTSSNIYSLGVLLFELLAHFDSDSAHAAAMSDLRHRILPPNFLSENSKEAGFCLWLLHPESSSRPSTREILQSEVVSGLREACAEDLSSSIDEDDNESDLLLHFLTSLKDQKQKDASKLVEDIRCLEADIEEVERRHQPKGDLARSCLHGGSSVRGRLNTFIHKEPSSSDELSQLSTVPDANESRLMKSISQLESAYFSMRSKIQLPENDVTVRQDKELLRNRENWYLTQKDEEKQIPTDRLGVFFDGLCKYAHYSKFEVRGVLRNGEFNNSSNVICSLSFDRDEEYFAAAGVSKKIKIFEFNSLFNDSVDIHYPAIEMANRSKLSCVCWNNYIKNYLASTDYDGAVKLWDASTGQAFSQYNEHEKRAWSVDFSQVDPTKLASGSDDCSVKLWSINDKNSLGTIRNIANVCCVQFSPHSTHLLAFGSADYKTYCYDLRYAKTAWCVLAGHDKAVSYVKFLDSETLVSASTDNTLKLWDLSKTTSAGLSPNACSLTLSGHTNEKNFVGLSIADGYIACGSETNEVYAYYRSLPMPITSHKFGSIDSISGKETDDDNGQFVSSVCWRGKSEMVVAANSSGCIKVLQMV</sequence>
<feature type="repeat" description="WD" evidence="9">
    <location>
        <begin position="804"/>
        <end position="846"/>
    </location>
</feature>
<feature type="repeat" description="WD" evidence="9">
    <location>
        <begin position="847"/>
        <end position="889"/>
    </location>
</feature>
<evidence type="ECO:0000256" key="8">
    <source>
        <dbReference type="ARBA" id="ARBA00084091"/>
    </source>
</evidence>
<keyword evidence="7" id="KW-0539">Nucleus</keyword>
<dbReference type="InterPro" id="IPR044630">
    <property type="entry name" value="SPA1/2/3/4"/>
</dbReference>
<dbReference type="PROSITE" id="PS50082">
    <property type="entry name" value="WD_REPEATS_2"/>
    <property type="match status" value="3"/>
</dbReference>
<dbReference type="SMART" id="SM00320">
    <property type="entry name" value="WD40"/>
    <property type="match status" value="7"/>
</dbReference>
<dbReference type="KEGG" id="mnt:21395304"/>
<evidence type="ECO:0000256" key="1">
    <source>
        <dbReference type="ARBA" id="ARBA00004123"/>
    </source>
</evidence>
<evidence type="ECO:0000256" key="7">
    <source>
        <dbReference type="ARBA" id="ARBA00023242"/>
    </source>
</evidence>
<evidence type="ECO:0000256" key="10">
    <source>
        <dbReference type="SAM" id="Coils"/>
    </source>
</evidence>
<keyword evidence="2 9" id="KW-0853">WD repeat</keyword>
<keyword evidence="13" id="KW-1185">Reference proteome</keyword>
<keyword evidence="4" id="KW-0677">Repeat</keyword>
<comment type="subcellular location">
    <subcellularLocation>
        <location evidence="1">Nucleus</location>
    </subcellularLocation>
</comment>
<dbReference type="Proteomes" id="UP000030645">
    <property type="component" value="Unassembled WGS sequence"/>
</dbReference>
<dbReference type="FunFam" id="2.130.10.10:FF:000090">
    <property type="entry name" value="E3 ubiquitin-protein ligase RFWD2 isoform X1"/>
    <property type="match status" value="1"/>
</dbReference>
<evidence type="ECO:0000256" key="11">
    <source>
        <dbReference type="SAM" id="MobiDB-lite"/>
    </source>
</evidence>
<keyword evidence="6 10" id="KW-0175">Coiled coil</keyword>
<evidence type="ECO:0000256" key="9">
    <source>
        <dbReference type="PROSITE-ProRule" id="PRU00221"/>
    </source>
</evidence>
<dbReference type="EMBL" id="KE345372">
    <property type="protein sequence ID" value="EXC02946.1"/>
    <property type="molecule type" value="Genomic_DNA"/>
</dbReference>
<feature type="coiled-coil region" evidence="10">
    <location>
        <begin position="595"/>
        <end position="622"/>
    </location>
</feature>
<dbReference type="InterPro" id="IPR019775">
    <property type="entry name" value="WD40_repeat_CS"/>
</dbReference>
<dbReference type="SUPFAM" id="SSF50978">
    <property type="entry name" value="WD40 repeat-like"/>
    <property type="match status" value="1"/>
</dbReference>
<dbReference type="PANTHER" id="PTHR44218">
    <property type="entry name" value="PROTEIN SPA1-RELATED 2"/>
    <property type="match status" value="1"/>
</dbReference>
<dbReference type="GO" id="GO:0009640">
    <property type="term" value="P:photomorphogenesis"/>
    <property type="evidence" value="ECO:0007669"/>
    <property type="project" value="InterPro"/>
</dbReference>